<name>A0A323VB48_9ACTN</name>
<organism evidence="1 2">
    <name type="scientific">Modestobacter versicolor</name>
    <dbReference type="NCBI Taxonomy" id="429133"/>
    <lineage>
        <taxon>Bacteria</taxon>
        <taxon>Bacillati</taxon>
        <taxon>Actinomycetota</taxon>
        <taxon>Actinomycetes</taxon>
        <taxon>Geodermatophilales</taxon>
        <taxon>Geodermatophilaceae</taxon>
        <taxon>Modestobacter</taxon>
    </lineage>
</organism>
<comment type="caution">
    <text evidence="1">The sequence shown here is derived from an EMBL/GenBank/DDBJ whole genome shotgun (WGS) entry which is preliminary data.</text>
</comment>
<reference evidence="1 2" key="1">
    <citation type="submission" date="2018-06" db="EMBL/GenBank/DDBJ databases">
        <title>Draft genome sequence of Modestobacter versicolor CP153-2.</title>
        <authorList>
            <person name="Gundlapally S.R."/>
        </authorList>
    </citation>
    <scope>NUCLEOTIDE SEQUENCE [LARGE SCALE GENOMIC DNA]</scope>
    <source>
        <strain evidence="1 2">CP153-2</strain>
    </source>
</reference>
<protein>
    <submittedName>
        <fullName evidence="1">Tetratricopeptide repeat protein</fullName>
    </submittedName>
</protein>
<dbReference type="EMBL" id="QKNV01000092">
    <property type="protein sequence ID" value="PZA21400.1"/>
    <property type="molecule type" value="Genomic_DNA"/>
</dbReference>
<gene>
    <name evidence="1" type="ORF">DMO24_10525</name>
</gene>
<evidence type="ECO:0000313" key="2">
    <source>
        <dbReference type="Proteomes" id="UP000247602"/>
    </source>
</evidence>
<accession>A0A323VB48</accession>
<keyword evidence="2" id="KW-1185">Reference proteome</keyword>
<dbReference type="AlphaFoldDB" id="A0A323VB48"/>
<evidence type="ECO:0000313" key="1">
    <source>
        <dbReference type="EMBL" id="PZA21400.1"/>
    </source>
</evidence>
<dbReference type="Proteomes" id="UP000247602">
    <property type="component" value="Unassembled WGS sequence"/>
</dbReference>
<proteinExistence type="predicted"/>
<sequence>MHAVWTSRRRDPDHLEALSLRQLGRWYRRVPVEIGADAGSDRARAELLDRIQDEWLRRLPGDPGMLNDRAMHAKWRRDWPTAQALGELALAALPTDQREGEPAAWNLGIAATARRDWAVARRAWQAFGIPVSGEGDAPVDEDLGPAPVRLNPPPRFVGQQEVLVDGRAGEPEVVWGRRLDPTRIQLVSVPLPASGHRYGDVMLHDGDVQGTRRFGDQEIGVFNEIELWERSPRPTLSAVVTAGDADSAQLEADLEAAGLAGEDWTTNMRVLCAACSNGSPGAHDHPGGAAVDGQRTFGLSGHPDDVAAVLRAWVAAAPGRAAGELTVELE</sequence>